<comment type="caution">
    <text evidence="1">The sequence shown here is derived from an EMBL/GenBank/DDBJ whole genome shotgun (WGS) entry which is preliminary data.</text>
</comment>
<keyword evidence="2" id="KW-1185">Reference proteome</keyword>
<accession>A0ACC2JQH3</accession>
<reference evidence="1" key="1">
    <citation type="submission" date="2022-12" db="EMBL/GenBank/DDBJ databases">
        <title>Genome Sequence of Lasiodiplodia mahajangana.</title>
        <authorList>
            <person name="Buettner E."/>
        </authorList>
    </citation>
    <scope>NUCLEOTIDE SEQUENCE</scope>
    <source>
        <strain evidence="1">VT137</strain>
    </source>
</reference>
<proteinExistence type="predicted"/>
<organism evidence="1 2">
    <name type="scientific">Lasiodiplodia mahajangana</name>
    <dbReference type="NCBI Taxonomy" id="1108764"/>
    <lineage>
        <taxon>Eukaryota</taxon>
        <taxon>Fungi</taxon>
        <taxon>Dikarya</taxon>
        <taxon>Ascomycota</taxon>
        <taxon>Pezizomycotina</taxon>
        <taxon>Dothideomycetes</taxon>
        <taxon>Dothideomycetes incertae sedis</taxon>
        <taxon>Botryosphaeriales</taxon>
        <taxon>Botryosphaeriaceae</taxon>
        <taxon>Lasiodiplodia</taxon>
    </lineage>
</organism>
<gene>
    <name evidence="1" type="ORF">O1611_g4138</name>
</gene>
<evidence type="ECO:0000313" key="2">
    <source>
        <dbReference type="Proteomes" id="UP001153332"/>
    </source>
</evidence>
<protein>
    <submittedName>
        <fullName evidence="1">Uncharacterized protein</fullName>
    </submittedName>
</protein>
<sequence length="424" mass="47092">MSSSLDFLYLLPPDAQNDVLNGPALAPPTADIVPNFEHPPNINPFARVITAIALVLVTIAVGLRAYAKVFIVKKVRLQDSSLDFALLAYLCFIGCCYSVYRIAAGVGFLVHQWNVTVRDLNGLIFSFQIAINFYVPAILFLKTSILLDWLQIFVPRRTRGPLFWTLHIIIWLNALFYASVSVAGNLSCIPFNRIWDKRIPGTCFDRTPLDLTSAGVNVVCDIVILLAPQSVIWRLQLTTARKIGVSVIFATGLLAISSAFGRLVATKEYSTSPDFTYEISKAGLWSLGELSFAFFVLCIPSLPVIFKESNGLSRMASSILSCSLLRSKTSDVSVCRNLQLGDEDCREIESRQFFLPRMPGNQATYQVSSAMEHAHLHGSQNDNPLTHEEGAITITREFTTSATRLSDPDSLYHTWHSNHSYGFQ</sequence>
<name>A0ACC2JQH3_9PEZI</name>
<dbReference type="Proteomes" id="UP001153332">
    <property type="component" value="Unassembled WGS sequence"/>
</dbReference>
<dbReference type="EMBL" id="JAPUUL010000746">
    <property type="protein sequence ID" value="KAJ8129492.1"/>
    <property type="molecule type" value="Genomic_DNA"/>
</dbReference>
<evidence type="ECO:0000313" key="1">
    <source>
        <dbReference type="EMBL" id="KAJ8129492.1"/>
    </source>
</evidence>